<evidence type="ECO:0000313" key="2">
    <source>
        <dbReference type="EMBL" id="GHD23105.1"/>
    </source>
</evidence>
<dbReference type="InterPro" id="IPR037069">
    <property type="entry name" value="AcylCoA_DH/ox_N_sf"/>
</dbReference>
<gene>
    <name evidence="2" type="ORF">GCM10016234_38060</name>
</gene>
<dbReference type="Gene3D" id="2.40.110.10">
    <property type="entry name" value="Butyryl-CoA Dehydrogenase, subunit A, domain 2"/>
    <property type="match status" value="1"/>
</dbReference>
<dbReference type="PANTHER" id="PTHR43884">
    <property type="entry name" value="ACYL-COA DEHYDROGENASE"/>
    <property type="match status" value="1"/>
</dbReference>
<proteinExistence type="predicted"/>
<reference evidence="2" key="1">
    <citation type="journal article" date="2014" name="Int. J. Syst. Evol. Microbiol.">
        <title>Complete genome sequence of Corynebacterium casei LMG S-19264T (=DSM 44701T), isolated from a smear-ripened cheese.</title>
        <authorList>
            <consortium name="US DOE Joint Genome Institute (JGI-PGF)"/>
            <person name="Walter F."/>
            <person name="Albersmeier A."/>
            <person name="Kalinowski J."/>
            <person name="Ruckert C."/>
        </authorList>
    </citation>
    <scope>NUCLEOTIDE SEQUENCE</scope>
    <source>
        <strain evidence="2">KCTC 42249</strain>
    </source>
</reference>
<evidence type="ECO:0000259" key="1">
    <source>
        <dbReference type="Pfam" id="PF02771"/>
    </source>
</evidence>
<dbReference type="GO" id="GO:0003995">
    <property type="term" value="F:acyl-CoA dehydrogenase activity"/>
    <property type="evidence" value="ECO:0007669"/>
    <property type="project" value="TreeGrafter"/>
</dbReference>
<reference evidence="2" key="2">
    <citation type="submission" date="2020-09" db="EMBL/GenBank/DDBJ databases">
        <authorList>
            <person name="Sun Q."/>
            <person name="Kim S."/>
        </authorList>
    </citation>
    <scope>NUCLEOTIDE SEQUENCE</scope>
    <source>
        <strain evidence="2">KCTC 42249</strain>
    </source>
</reference>
<dbReference type="Pfam" id="PF02771">
    <property type="entry name" value="Acyl-CoA_dh_N"/>
    <property type="match status" value="1"/>
</dbReference>
<dbReference type="InterPro" id="IPR009100">
    <property type="entry name" value="AcylCoA_DH/oxidase_NM_dom_sf"/>
</dbReference>
<dbReference type="GO" id="GO:0050660">
    <property type="term" value="F:flavin adenine dinucleotide binding"/>
    <property type="evidence" value="ECO:0007669"/>
    <property type="project" value="InterPro"/>
</dbReference>
<dbReference type="RefSeq" id="WP_189507085.1">
    <property type="nucleotide sequence ID" value="NZ_BMZQ01000005.1"/>
</dbReference>
<dbReference type="AlphaFoldDB" id="A0A8J3GMX6"/>
<dbReference type="SUPFAM" id="SSF56645">
    <property type="entry name" value="Acyl-CoA dehydrogenase NM domain-like"/>
    <property type="match status" value="1"/>
</dbReference>
<dbReference type="EMBL" id="BMZQ01000005">
    <property type="protein sequence ID" value="GHD23105.1"/>
    <property type="molecule type" value="Genomic_DNA"/>
</dbReference>
<dbReference type="Proteomes" id="UP000630142">
    <property type="component" value="Unassembled WGS sequence"/>
</dbReference>
<dbReference type="InterPro" id="IPR013786">
    <property type="entry name" value="AcylCoA_DH/ox_N"/>
</dbReference>
<dbReference type="InterPro" id="IPR046373">
    <property type="entry name" value="Acyl-CoA_Oxase/DH_mid-dom_sf"/>
</dbReference>
<organism evidence="2 3">
    <name type="scientific">Tianweitania populi</name>
    <dbReference type="NCBI Taxonomy" id="1607949"/>
    <lineage>
        <taxon>Bacteria</taxon>
        <taxon>Pseudomonadati</taxon>
        <taxon>Pseudomonadota</taxon>
        <taxon>Alphaproteobacteria</taxon>
        <taxon>Hyphomicrobiales</taxon>
        <taxon>Phyllobacteriaceae</taxon>
        <taxon>Tianweitania</taxon>
    </lineage>
</organism>
<dbReference type="Gene3D" id="1.10.540.10">
    <property type="entry name" value="Acyl-CoA dehydrogenase/oxidase, N-terminal domain"/>
    <property type="match status" value="1"/>
</dbReference>
<keyword evidence="3" id="KW-1185">Reference proteome</keyword>
<evidence type="ECO:0000313" key="3">
    <source>
        <dbReference type="Proteomes" id="UP000630142"/>
    </source>
</evidence>
<protein>
    <recommendedName>
        <fullName evidence="1">Acyl-CoA dehydrogenase/oxidase N-terminal domain-containing protein</fullName>
    </recommendedName>
</protein>
<feature type="domain" description="Acyl-CoA dehydrogenase/oxidase N-terminal" evidence="1">
    <location>
        <begin position="16"/>
        <end position="109"/>
    </location>
</feature>
<name>A0A8J3GMX6_9HYPH</name>
<sequence length="359" mass="38005">MQGSSTKAETKRFADWIETAADAIDRGEEPSSNILPQLAEAGYPAIGVPAALGGSGGDVVDAVNAIADVASHSLASAFVLWSQRAYIQFLLDSQNQGLRERLLSNLLAGRLAGATGLSNAMKFLGGLEPLQISATGSDTLTLNGKMPWVTNLRPEGFHVAGAVDHDDGRVLVVSFAHDDPGMTRTEDLALMGMRSANTAALAINDVQIGDDRIISTNAREWLPKSRPAFAGLQCGMSIGLAKRALSEAKACAGAGRGVLGEPLAQLSRQLDDAHARLAAGLRSQAFVTDASSLFELRIELADIVAQAVQLELQASGGRAYLEEPGRAFARRWREAAFIPIITPSIVQLRTALQQRRDAA</sequence>
<dbReference type="PANTHER" id="PTHR43884:SF12">
    <property type="entry name" value="ISOVALERYL-COA DEHYDROGENASE, MITOCHONDRIAL-RELATED"/>
    <property type="match status" value="1"/>
</dbReference>
<comment type="caution">
    <text evidence="2">The sequence shown here is derived from an EMBL/GenBank/DDBJ whole genome shotgun (WGS) entry which is preliminary data.</text>
</comment>
<accession>A0A8J3GMX6</accession>